<protein>
    <submittedName>
        <fullName evidence="1">Uncharacterized protein</fullName>
    </submittedName>
</protein>
<organism evidence="1 2">
    <name type="scientific">Zarconia navalis LEGE 11467</name>
    <dbReference type="NCBI Taxonomy" id="1828826"/>
    <lineage>
        <taxon>Bacteria</taxon>
        <taxon>Bacillati</taxon>
        <taxon>Cyanobacteriota</taxon>
        <taxon>Cyanophyceae</taxon>
        <taxon>Oscillatoriophycideae</taxon>
        <taxon>Oscillatoriales</taxon>
        <taxon>Oscillatoriales incertae sedis</taxon>
        <taxon>Zarconia</taxon>
        <taxon>Zarconia navalis</taxon>
    </lineage>
</organism>
<name>A0A928VVZ1_9CYAN</name>
<accession>A0A928VVZ1</accession>
<keyword evidence="2" id="KW-1185">Reference proteome</keyword>
<sequence>MSEIHHRAGVEVLSLGDWITLMRSRLSQTDFGVVSIDPLKAINLP</sequence>
<dbReference type="AlphaFoldDB" id="A0A928VVZ1"/>
<gene>
    <name evidence="1" type="ORF">IQ235_10695</name>
</gene>
<dbReference type="RefSeq" id="WP_264321468.1">
    <property type="nucleotide sequence ID" value="NZ_JADEXN010000169.1"/>
</dbReference>
<proteinExistence type="predicted"/>
<evidence type="ECO:0000313" key="2">
    <source>
        <dbReference type="Proteomes" id="UP000621799"/>
    </source>
</evidence>
<reference evidence="1" key="1">
    <citation type="submission" date="2020-10" db="EMBL/GenBank/DDBJ databases">
        <authorList>
            <person name="Castelo-Branco R."/>
            <person name="Eusebio N."/>
            <person name="Adriana R."/>
            <person name="Vieira A."/>
            <person name="Brugerolle De Fraissinette N."/>
            <person name="Rezende De Castro R."/>
            <person name="Schneider M.P."/>
            <person name="Vasconcelos V."/>
            <person name="Leao P.N."/>
        </authorList>
    </citation>
    <scope>NUCLEOTIDE SEQUENCE</scope>
    <source>
        <strain evidence="1">LEGE 11467</strain>
    </source>
</reference>
<evidence type="ECO:0000313" key="1">
    <source>
        <dbReference type="EMBL" id="MBE9041247.1"/>
    </source>
</evidence>
<dbReference type="Proteomes" id="UP000621799">
    <property type="component" value="Unassembled WGS sequence"/>
</dbReference>
<dbReference type="EMBL" id="JADEXN010000169">
    <property type="protein sequence ID" value="MBE9041247.1"/>
    <property type="molecule type" value="Genomic_DNA"/>
</dbReference>
<comment type="caution">
    <text evidence="1">The sequence shown here is derived from an EMBL/GenBank/DDBJ whole genome shotgun (WGS) entry which is preliminary data.</text>
</comment>